<dbReference type="SUPFAM" id="SSF48452">
    <property type="entry name" value="TPR-like"/>
    <property type="match status" value="1"/>
</dbReference>
<dbReference type="PANTHER" id="PTHR47756">
    <property type="entry name" value="BLL6612 PROTEIN-RELATED"/>
    <property type="match status" value="1"/>
</dbReference>
<organism evidence="4 5">
    <name type="scientific">Roseococcus pinisoli</name>
    <dbReference type="NCBI Taxonomy" id="2835040"/>
    <lineage>
        <taxon>Bacteria</taxon>
        <taxon>Pseudomonadati</taxon>
        <taxon>Pseudomonadota</taxon>
        <taxon>Alphaproteobacteria</taxon>
        <taxon>Acetobacterales</taxon>
        <taxon>Roseomonadaceae</taxon>
        <taxon>Roseococcus</taxon>
    </lineage>
</organism>
<protein>
    <submittedName>
        <fullName evidence="4">RNA polymerase sigma factor</fullName>
    </submittedName>
</protein>
<dbReference type="InterPro" id="IPR013325">
    <property type="entry name" value="RNA_pol_sigma_r2"/>
</dbReference>
<dbReference type="EMBL" id="JAHCDA010000001">
    <property type="protein sequence ID" value="MBS7809371.1"/>
    <property type="molecule type" value="Genomic_DNA"/>
</dbReference>
<evidence type="ECO:0000313" key="5">
    <source>
        <dbReference type="Proteomes" id="UP000766336"/>
    </source>
</evidence>
<dbReference type="InterPro" id="IPR013324">
    <property type="entry name" value="RNA_pol_sigma_r3/r4-like"/>
</dbReference>
<keyword evidence="5" id="KW-1185">Reference proteome</keyword>
<evidence type="ECO:0000259" key="1">
    <source>
        <dbReference type="Pfam" id="PF04542"/>
    </source>
</evidence>
<dbReference type="InterPro" id="IPR014284">
    <property type="entry name" value="RNA_pol_sigma-70_dom"/>
</dbReference>
<dbReference type="Pfam" id="PF20239">
    <property type="entry name" value="DUF6596"/>
    <property type="match status" value="1"/>
</dbReference>
<dbReference type="Gene3D" id="1.10.1740.10">
    <property type="match status" value="1"/>
</dbReference>
<dbReference type="InterPro" id="IPR013249">
    <property type="entry name" value="RNA_pol_sigma70_r4_t2"/>
</dbReference>
<reference evidence="4 5" key="1">
    <citation type="submission" date="2021-05" db="EMBL/GenBank/DDBJ databases">
        <title>Roseococcus sp. XZZS9, whole genome shotgun sequencing project.</title>
        <authorList>
            <person name="Zhao G."/>
            <person name="Shen L."/>
        </authorList>
    </citation>
    <scope>NUCLEOTIDE SEQUENCE [LARGE SCALE GENOMIC DNA]</scope>
    <source>
        <strain evidence="4 5">XZZS9</strain>
    </source>
</reference>
<dbReference type="Proteomes" id="UP000766336">
    <property type="component" value="Unassembled WGS sequence"/>
</dbReference>
<proteinExistence type="predicted"/>
<name>A0ABS5Q708_9PROT</name>
<evidence type="ECO:0000313" key="4">
    <source>
        <dbReference type="EMBL" id="MBS7809371.1"/>
    </source>
</evidence>
<dbReference type="SUPFAM" id="SSF88946">
    <property type="entry name" value="Sigma2 domain of RNA polymerase sigma factors"/>
    <property type="match status" value="1"/>
</dbReference>
<evidence type="ECO:0000259" key="2">
    <source>
        <dbReference type="Pfam" id="PF08281"/>
    </source>
</evidence>
<dbReference type="NCBIfam" id="TIGR02937">
    <property type="entry name" value="sigma70-ECF"/>
    <property type="match status" value="1"/>
</dbReference>
<feature type="domain" description="RNA polymerase sigma factor 70 region 4 type 2" evidence="2">
    <location>
        <begin position="114"/>
        <end position="165"/>
    </location>
</feature>
<dbReference type="SUPFAM" id="SSF88659">
    <property type="entry name" value="Sigma3 and sigma4 domains of RNA polymerase sigma factors"/>
    <property type="match status" value="1"/>
</dbReference>
<sequence length="412" mass="45088">MTDLAWIDAALVSARPKVVGALLRHFRDLDTAQEAFQEASLRALRHWPANGPPRDAPAWLIMVARNVAIDGKRRQAREAPLPEEEHLSDLGDAEAPLAERLDAADYRDDVLRLLFICCHPALTPPQQIPLALRIVSGVPLREIARAFLVSEAAMEQRITRAKARIAAAALPFETPGALERAERLQAVSAMVYLLFNEGYSAGADPDRAALAAEAIRLARLLLRLFPAEPEIMGLLALFLLQQARWEARFDAEGATVLLEAQERGRWNGGMIAEGLALIDKAMRHRTPGPYQIQAAIAALHARAARPEETDWPQIDLLYAALERLQPSPVVTLNRAVAVSKTRGAGAALEMVEPLAERLAGYFPFHGLRGALLRELGRATEARVAFGQAIALAGTVAEADHIRRHLDELRGNS</sequence>
<dbReference type="RefSeq" id="WP_213668079.1">
    <property type="nucleotide sequence ID" value="NZ_JAHCDA010000001.1"/>
</dbReference>
<dbReference type="InterPro" id="IPR046531">
    <property type="entry name" value="DUF6596"/>
</dbReference>
<gene>
    <name evidence="4" type="ORF">KHU32_00385</name>
</gene>
<dbReference type="InterPro" id="IPR007627">
    <property type="entry name" value="RNA_pol_sigma70_r2"/>
</dbReference>
<dbReference type="PANTHER" id="PTHR47756:SF1">
    <property type="entry name" value="BLL0085 PROTEIN"/>
    <property type="match status" value="1"/>
</dbReference>
<feature type="domain" description="DUF6596" evidence="3">
    <location>
        <begin position="183"/>
        <end position="282"/>
    </location>
</feature>
<feature type="domain" description="RNA polymerase sigma-70 region 2" evidence="1">
    <location>
        <begin position="15"/>
        <end position="77"/>
    </location>
</feature>
<dbReference type="InterPro" id="IPR011990">
    <property type="entry name" value="TPR-like_helical_dom_sf"/>
</dbReference>
<dbReference type="Gene3D" id="1.10.10.10">
    <property type="entry name" value="Winged helix-like DNA-binding domain superfamily/Winged helix DNA-binding domain"/>
    <property type="match status" value="1"/>
</dbReference>
<dbReference type="Pfam" id="PF04542">
    <property type="entry name" value="Sigma70_r2"/>
    <property type="match status" value="1"/>
</dbReference>
<accession>A0ABS5Q708</accession>
<dbReference type="Pfam" id="PF08281">
    <property type="entry name" value="Sigma70_r4_2"/>
    <property type="match status" value="1"/>
</dbReference>
<dbReference type="InterPro" id="IPR036388">
    <property type="entry name" value="WH-like_DNA-bd_sf"/>
</dbReference>
<comment type="caution">
    <text evidence="4">The sequence shown here is derived from an EMBL/GenBank/DDBJ whole genome shotgun (WGS) entry which is preliminary data.</text>
</comment>
<evidence type="ECO:0000259" key="3">
    <source>
        <dbReference type="Pfam" id="PF20239"/>
    </source>
</evidence>